<dbReference type="GO" id="GO:0016810">
    <property type="term" value="F:hydrolase activity, acting on carbon-nitrogen (but not peptide) bonds"/>
    <property type="evidence" value="ECO:0007669"/>
    <property type="project" value="InterPro"/>
</dbReference>
<evidence type="ECO:0000256" key="3">
    <source>
        <dbReference type="ARBA" id="ARBA00022801"/>
    </source>
</evidence>
<evidence type="ECO:0000259" key="7">
    <source>
        <dbReference type="Pfam" id="PF22039"/>
    </source>
</evidence>
<dbReference type="PANTHER" id="PTHR43794">
    <property type="entry name" value="AMINOHYDROLASE SSNA-RELATED"/>
    <property type="match status" value="1"/>
</dbReference>
<sequence>MPPEDLTVALRGDTLLLLPEQVLLPDGPQANHAVVVAEGRFAAVGPAAEVRAAYPHLTPLALPDTLLMPGFIDAHHHLTQAFGKALAFGEPSEIFRRIWVPLESSLDGELVALASRLAALESLRGGFTTVVDAGTRAEAHTDAVAEAARIAGLRCVLAQICNDGPDGALPAEPILRRAEAHLARWQGDPLIHPSLAISIPEVASDAMLHRVSSLAGEAGAVFQTHVNEHLVAVERSLVARGQRPIEHLREAGALGPQALLAHATLVTPRELAILRDTGAAVAYNPVATQWKGNAAAPAELFSAMGIRFGIGTDATRADAFRLLDAAEAVQRVAFGLPAGDFSVGAGWLWVDHATGAGAEAVGLGAVTGRIAPGLAADFLLLDLAVPEMLPSWDLTWELVRFAGRDQIAAVFVDGRLRVWRGWPVDWDARALMREVAARVRAAVAAAPIVRVHPRAQEHRRRSLGADRPGEGTPE</sequence>
<dbReference type="Pfam" id="PF01979">
    <property type="entry name" value="Amidohydro_1"/>
    <property type="match status" value="1"/>
</dbReference>
<evidence type="ECO:0000256" key="1">
    <source>
        <dbReference type="ARBA" id="ARBA00006745"/>
    </source>
</evidence>
<dbReference type="EMBL" id="SRLB01000036">
    <property type="protein sequence ID" value="TGD94921.1"/>
    <property type="molecule type" value="Genomic_DNA"/>
</dbReference>
<comment type="similarity">
    <text evidence="1">Belongs to the metallo-dependent hydrolases superfamily. ATZ/TRZ family.</text>
</comment>
<keyword evidence="9" id="KW-1185">Reference proteome</keyword>
<evidence type="ECO:0000313" key="8">
    <source>
        <dbReference type="EMBL" id="TGD94921.1"/>
    </source>
</evidence>
<name>A0A4Z0NFG5_9HYPH</name>
<organism evidence="8 9">
    <name type="scientific">Methylobacterium nonmethylotrophicum</name>
    <dbReference type="NCBI Taxonomy" id="1141884"/>
    <lineage>
        <taxon>Bacteria</taxon>
        <taxon>Pseudomonadati</taxon>
        <taxon>Pseudomonadota</taxon>
        <taxon>Alphaproteobacteria</taxon>
        <taxon>Hyphomicrobiales</taxon>
        <taxon>Methylobacteriaceae</taxon>
        <taxon>Methylobacterium</taxon>
    </lineage>
</organism>
<evidence type="ECO:0000313" key="9">
    <source>
        <dbReference type="Proteomes" id="UP000297535"/>
    </source>
</evidence>
<dbReference type="InterPro" id="IPR050287">
    <property type="entry name" value="MTA/SAH_deaminase"/>
</dbReference>
<dbReference type="OrthoDB" id="9787621at2"/>
<dbReference type="InterPro" id="IPR032466">
    <property type="entry name" value="Metal_Hydrolase"/>
</dbReference>
<comment type="caution">
    <text evidence="8">The sequence shown here is derived from an EMBL/GenBank/DDBJ whole genome shotgun (WGS) entry which is preliminary data.</text>
</comment>
<feature type="domain" description="Amidohydrolase-related" evidence="6">
    <location>
        <begin position="67"/>
        <end position="416"/>
    </location>
</feature>
<dbReference type="GO" id="GO:0046872">
    <property type="term" value="F:metal ion binding"/>
    <property type="evidence" value="ECO:0007669"/>
    <property type="project" value="UniProtKB-KW"/>
</dbReference>
<gene>
    <name evidence="8" type="ORF">EU555_30590</name>
</gene>
<keyword evidence="2" id="KW-0479">Metal-binding</keyword>
<feature type="domain" description="Aminodeoxyfutalosine deaminase/Imidazolonepropionase-like composite" evidence="7">
    <location>
        <begin position="33"/>
        <end position="56"/>
    </location>
</feature>
<accession>A0A4Z0NFG5</accession>
<dbReference type="InterPro" id="IPR011059">
    <property type="entry name" value="Metal-dep_hydrolase_composite"/>
</dbReference>
<dbReference type="Gene3D" id="2.30.40.10">
    <property type="entry name" value="Urease, subunit C, domain 1"/>
    <property type="match status" value="1"/>
</dbReference>
<feature type="region of interest" description="Disordered" evidence="5">
    <location>
        <begin position="454"/>
        <end position="474"/>
    </location>
</feature>
<feature type="compositionally biased region" description="Basic and acidic residues" evidence="5">
    <location>
        <begin position="463"/>
        <end position="474"/>
    </location>
</feature>
<dbReference type="SUPFAM" id="SSF51556">
    <property type="entry name" value="Metallo-dependent hydrolases"/>
    <property type="match status" value="1"/>
</dbReference>
<dbReference type="AlphaFoldDB" id="A0A4Z0NFG5"/>
<dbReference type="InterPro" id="IPR054418">
    <property type="entry name" value="MQNX/HUTI_composite_N"/>
</dbReference>
<evidence type="ECO:0000256" key="5">
    <source>
        <dbReference type="SAM" id="MobiDB-lite"/>
    </source>
</evidence>
<evidence type="ECO:0000259" key="6">
    <source>
        <dbReference type="Pfam" id="PF01979"/>
    </source>
</evidence>
<dbReference type="Pfam" id="PF22039">
    <property type="entry name" value="HUTI_composite_bact"/>
    <property type="match status" value="1"/>
</dbReference>
<evidence type="ECO:0000256" key="2">
    <source>
        <dbReference type="ARBA" id="ARBA00022723"/>
    </source>
</evidence>
<dbReference type="RefSeq" id="WP_135419111.1">
    <property type="nucleotide sequence ID" value="NZ_SRLB01000036.1"/>
</dbReference>
<dbReference type="PANTHER" id="PTHR43794:SF11">
    <property type="entry name" value="AMIDOHYDROLASE-RELATED DOMAIN-CONTAINING PROTEIN"/>
    <property type="match status" value="1"/>
</dbReference>
<keyword evidence="3 8" id="KW-0378">Hydrolase</keyword>
<dbReference type="SUPFAM" id="SSF51338">
    <property type="entry name" value="Composite domain of metallo-dependent hydrolases"/>
    <property type="match status" value="1"/>
</dbReference>
<reference evidence="8 9" key="1">
    <citation type="submission" date="2019-04" db="EMBL/GenBank/DDBJ databases">
        <authorList>
            <person name="Feng G."/>
            <person name="Zhu H."/>
        </authorList>
    </citation>
    <scope>NUCLEOTIDE SEQUENCE [LARGE SCALE GENOMIC DNA]</scope>
    <source>
        <strain evidence="8 9">6HR-1</strain>
    </source>
</reference>
<proteinExistence type="inferred from homology"/>
<keyword evidence="4" id="KW-0862">Zinc</keyword>
<evidence type="ECO:0000256" key="4">
    <source>
        <dbReference type="ARBA" id="ARBA00022833"/>
    </source>
</evidence>
<dbReference type="InterPro" id="IPR006680">
    <property type="entry name" value="Amidohydro-rel"/>
</dbReference>
<protein>
    <submittedName>
        <fullName evidence="8">Amidohydrolase</fullName>
    </submittedName>
</protein>
<dbReference type="Gene3D" id="3.20.20.140">
    <property type="entry name" value="Metal-dependent hydrolases"/>
    <property type="match status" value="1"/>
</dbReference>
<dbReference type="Proteomes" id="UP000297535">
    <property type="component" value="Unassembled WGS sequence"/>
</dbReference>